<evidence type="ECO:0000256" key="8">
    <source>
        <dbReference type="HAMAP-Rule" id="MF_02078"/>
    </source>
</evidence>
<evidence type="ECO:0000256" key="9">
    <source>
        <dbReference type="PIRNR" id="PIRNR002869"/>
    </source>
</evidence>
<accession>A0A4Y8LHK4</accession>
<dbReference type="GO" id="GO:0034204">
    <property type="term" value="P:lipid translocation"/>
    <property type="evidence" value="ECO:0007669"/>
    <property type="project" value="TreeGrafter"/>
</dbReference>
<dbReference type="EMBL" id="SORX01000004">
    <property type="protein sequence ID" value="TFE01657.1"/>
    <property type="molecule type" value="Genomic_DNA"/>
</dbReference>
<proteinExistence type="inferred from homology"/>
<dbReference type="PRINTS" id="PR01806">
    <property type="entry name" value="VIRFACTRMVIN"/>
</dbReference>
<dbReference type="Proteomes" id="UP000297776">
    <property type="component" value="Unassembled WGS sequence"/>
</dbReference>
<evidence type="ECO:0000256" key="2">
    <source>
        <dbReference type="ARBA" id="ARBA00022475"/>
    </source>
</evidence>
<feature type="transmembrane region" description="Helical" evidence="8">
    <location>
        <begin position="468"/>
        <end position="487"/>
    </location>
</feature>
<protein>
    <recommendedName>
        <fullName evidence="8">Probable lipid II flippase MurJ</fullName>
    </recommendedName>
</protein>
<gene>
    <name evidence="8 10" type="primary">murJ</name>
    <name evidence="10" type="ORF">E2626_08800</name>
</gene>
<comment type="similarity">
    <text evidence="8 9">Belongs to the MurJ/MviN family.</text>
</comment>
<dbReference type="GO" id="GO:0071555">
    <property type="term" value="P:cell wall organization"/>
    <property type="evidence" value="ECO:0007669"/>
    <property type="project" value="UniProtKB-UniRule"/>
</dbReference>
<sequence>MKKTVLFVMLLTMGSKVIGFLRDILLSYYYGVSGISDAYLIAILIPTVIFGLLAKAISTGYIPLFTRIEKNEGTAASSRFTNHVMNLLLVISTFLVLLGLVFTEALVKVFAAGFDGETLEIAVWFTRITIAGIYFTSIIRLLSAFLNVRKLFIVPTLIGLPMNAVLILSIIVSHETGYIVLLAAGNLFALFLQAVIIVYFAFKKGFRWQPVFKVRDPHLKQMTILALPIMLGTAVSQINKLVDRSLASYITEGGVSALYYANTLNAFILGVFVVSIATVMYPSISKMAAGNDHVRFKESVISGLNGVGLFVIPATIGAFLFAEPIVVLLFGRGAFDAEAVSMTSGAFFFYAAGLIGYGFREILSRAFYAMQDTKTPAVNAAIAVVINIILNFILSYFMGINGLALATSIAAFITTFLLYRQLRKHTGSLFTYEAVRSSVKILTASLIMGAVAYLMNRYLFNNLGHTTGILLTIIVAGVVYFGMILLFKVREAYNLLSLITKKRRT</sequence>
<dbReference type="GO" id="GO:0008360">
    <property type="term" value="P:regulation of cell shape"/>
    <property type="evidence" value="ECO:0007669"/>
    <property type="project" value="UniProtKB-UniRule"/>
</dbReference>
<feature type="transmembrane region" description="Helical" evidence="8">
    <location>
        <begin position="178"/>
        <end position="202"/>
    </location>
</feature>
<feature type="transmembrane region" description="Helical" evidence="8">
    <location>
        <begin position="259"/>
        <end position="281"/>
    </location>
</feature>
<dbReference type="CDD" id="cd13123">
    <property type="entry name" value="MATE_MurJ_like"/>
    <property type="match status" value="1"/>
</dbReference>
<dbReference type="PIRSF" id="PIRSF002869">
    <property type="entry name" value="MviN"/>
    <property type="match status" value="1"/>
</dbReference>
<evidence type="ECO:0000256" key="3">
    <source>
        <dbReference type="ARBA" id="ARBA00022692"/>
    </source>
</evidence>
<feature type="transmembrane region" description="Helical" evidence="8">
    <location>
        <begin position="83"/>
        <end position="101"/>
    </location>
</feature>
<comment type="pathway">
    <text evidence="8">Cell wall biogenesis; peptidoglycan biosynthesis.</text>
</comment>
<keyword evidence="6 8" id="KW-1133">Transmembrane helix</keyword>
<dbReference type="InterPro" id="IPR004268">
    <property type="entry name" value="MurJ"/>
</dbReference>
<feature type="transmembrane region" description="Helical" evidence="8">
    <location>
        <begin position="302"/>
        <end position="322"/>
    </location>
</feature>
<dbReference type="HAMAP" id="MF_02078">
    <property type="entry name" value="MurJ_MviN"/>
    <property type="match status" value="1"/>
</dbReference>
<dbReference type="OrthoDB" id="9804143at2"/>
<dbReference type="AlphaFoldDB" id="A0A4Y8LHK4"/>
<evidence type="ECO:0000256" key="1">
    <source>
        <dbReference type="ARBA" id="ARBA00004651"/>
    </source>
</evidence>
<keyword evidence="8 9" id="KW-0961">Cell wall biogenesis/degradation</keyword>
<dbReference type="NCBIfam" id="TIGR01695">
    <property type="entry name" value="murJ_mviN"/>
    <property type="match status" value="1"/>
</dbReference>
<dbReference type="Pfam" id="PF03023">
    <property type="entry name" value="MurJ"/>
    <property type="match status" value="1"/>
</dbReference>
<feature type="transmembrane region" description="Helical" evidence="8">
    <location>
        <begin position="38"/>
        <end position="62"/>
    </location>
</feature>
<feature type="transmembrane region" description="Helical" evidence="8">
    <location>
        <begin position="151"/>
        <end position="172"/>
    </location>
</feature>
<comment type="function">
    <text evidence="8 9">Involved in peptidoglycan biosynthesis. Transports lipid-linked peptidoglycan precursors from the inner to the outer leaflet of the cytoplasmic membrane.</text>
</comment>
<evidence type="ECO:0000256" key="7">
    <source>
        <dbReference type="ARBA" id="ARBA00023136"/>
    </source>
</evidence>
<evidence type="ECO:0000313" key="10">
    <source>
        <dbReference type="EMBL" id="TFE01657.1"/>
    </source>
</evidence>
<reference evidence="10 11" key="1">
    <citation type="submission" date="2019-03" db="EMBL/GenBank/DDBJ databases">
        <authorList>
            <person name="Yang Y."/>
        </authorList>
    </citation>
    <scope>NUCLEOTIDE SEQUENCE [LARGE SCALE GENOMIC DNA]</scope>
    <source>
        <strain evidence="10 11">ASL-1</strain>
    </source>
</reference>
<dbReference type="GO" id="GO:0005886">
    <property type="term" value="C:plasma membrane"/>
    <property type="evidence" value="ECO:0007669"/>
    <property type="project" value="UniProtKB-SubCell"/>
</dbReference>
<comment type="subcellular location">
    <subcellularLocation>
        <location evidence="1 8">Cell membrane</location>
        <topology evidence="1 8">Multi-pass membrane protein</topology>
    </subcellularLocation>
</comment>
<dbReference type="GO" id="GO:0015648">
    <property type="term" value="F:lipid-linked peptidoglycan transporter activity"/>
    <property type="evidence" value="ECO:0007669"/>
    <property type="project" value="UniProtKB-UniRule"/>
</dbReference>
<name>A0A4Y8LHK4_9BACL</name>
<keyword evidence="11" id="KW-1185">Reference proteome</keyword>
<dbReference type="PANTHER" id="PTHR47019">
    <property type="entry name" value="LIPID II FLIPPASE MURJ"/>
    <property type="match status" value="1"/>
</dbReference>
<keyword evidence="5 8" id="KW-0573">Peptidoglycan synthesis</keyword>
<evidence type="ECO:0000256" key="6">
    <source>
        <dbReference type="ARBA" id="ARBA00022989"/>
    </source>
</evidence>
<feature type="transmembrane region" description="Helical" evidence="8">
    <location>
        <begin position="342"/>
        <end position="363"/>
    </location>
</feature>
<dbReference type="RefSeq" id="WP_134381374.1">
    <property type="nucleotide sequence ID" value="NZ_SORX01000004.1"/>
</dbReference>
<evidence type="ECO:0000256" key="5">
    <source>
        <dbReference type="ARBA" id="ARBA00022984"/>
    </source>
</evidence>
<feature type="transmembrane region" description="Helical" evidence="8">
    <location>
        <begin position="375"/>
        <end position="394"/>
    </location>
</feature>
<comment type="caution">
    <text evidence="10">The sequence shown here is derived from an EMBL/GenBank/DDBJ whole genome shotgun (WGS) entry which is preliminary data.</text>
</comment>
<organism evidence="10 11">
    <name type="scientific">Jeotgalibacillus salarius</name>
    <dbReference type="NCBI Taxonomy" id="546023"/>
    <lineage>
        <taxon>Bacteria</taxon>
        <taxon>Bacillati</taxon>
        <taxon>Bacillota</taxon>
        <taxon>Bacilli</taxon>
        <taxon>Bacillales</taxon>
        <taxon>Caryophanaceae</taxon>
        <taxon>Jeotgalibacillus</taxon>
    </lineage>
</organism>
<dbReference type="GO" id="GO:0009252">
    <property type="term" value="P:peptidoglycan biosynthetic process"/>
    <property type="evidence" value="ECO:0007669"/>
    <property type="project" value="UniProtKB-UniRule"/>
</dbReference>
<feature type="transmembrane region" description="Helical" evidence="8">
    <location>
        <begin position="400"/>
        <end position="419"/>
    </location>
</feature>
<feature type="transmembrane region" description="Helical" evidence="8">
    <location>
        <begin position="439"/>
        <end position="456"/>
    </location>
</feature>
<keyword evidence="3 8" id="KW-0812">Transmembrane</keyword>
<evidence type="ECO:0000256" key="4">
    <source>
        <dbReference type="ARBA" id="ARBA00022960"/>
    </source>
</evidence>
<dbReference type="InterPro" id="IPR051050">
    <property type="entry name" value="Lipid_II_flippase_MurJ/MviN"/>
</dbReference>
<evidence type="ECO:0000313" key="11">
    <source>
        <dbReference type="Proteomes" id="UP000297776"/>
    </source>
</evidence>
<keyword evidence="8 9" id="KW-0813">Transport</keyword>
<keyword evidence="2 8" id="KW-1003">Cell membrane</keyword>
<keyword evidence="7 8" id="KW-0472">Membrane</keyword>
<feature type="transmembrane region" description="Helical" evidence="8">
    <location>
        <begin position="222"/>
        <end position="239"/>
    </location>
</feature>
<dbReference type="PANTHER" id="PTHR47019:SF1">
    <property type="entry name" value="LIPID II FLIPPASE MURJ"/>
    <property type="match status" value="1"/>
</dbReference>
<feature type="transmembrane region" description="Helical" evidence="8">
    <location>
        <begin position="121"/>
        <end position="139"/>
    </location>
</feature>
<keyword evidence="4 8" id="KW-0133">Cell shape</keyword>
<dbReference type="UniPathway" id="UPA00219"/>